<dbReference type="GO" id="GO:0055085">
    <property type="term" value="P:transmembrane transport"/>
    <property type="evidence" value="ECO:0007669"/>
    <property type="project" value="InterPro"/>
</dbReference>
<accession>A0A1Q2L2Q7</accession>
<sequence length="369" mass="40801">MEFLKSSVFMMGIGGALLLSGCGGEEAGGVTEEGETITLRAATGLSAQHAWWEGAMVPWMERVEELTEGQVEFETFTGGELVAVPDEGSAVLDGTIDVALILPIYQPDQFPMAEVTMLPLSYSDTEIASNAWRQLIESEEELGNGQTYFDMQFADFRVFPISTTQEYSISTTGKEFNTVDDVVGTSLRTPSRIHEVYAEETGIDSVTMPAVEMYDALSRGAFDGSFYSIADWSGYGFQDLFTYTLTGVNFGHFNAFIGMDEERWAELPEDVQEAMVQAHDDIFGESIDIWTQRAEEVIAENEAAGGKFADFADLDPAVQEHFNEGIVETWINYAEMLEADGLPGYELVRKWRELIIEEGGEVPEAVMDL</sequence>
<dbReference type="PANTHER" id="PTHR33376:SF15">
    <property type="entry name" value="BLL6794 PROTEIN"/>
    <property type="match status" value="1"/>
</dbReference>
<evidence type="ECO:0000256" key="1">
    <source>
        <dbReference type="ARBA" id="ARBA00022729"/>
    </source>
</evidence>
<dbReference type="InterPro" id="IPR038404">
    <property type="entry name" value="TRAP_DctP_sf"/>
</dbReference>
<dbReference type="AlphaFoldDB" id="A0A1Q2L2Q7"/>
<dbReference type="Pfam" id="PF03480">
    <property type="entry name" value="DctP"/>
    <property type="match status" value="1"/>
</dbReference>
<name>A0A1Q2L2Q7_9BACL</name>
<dbReference type="InterPro" id="IPR018389">
    <property type="entry name" value="DctP_fam"/>
</dbReference>
<protein>
    <submittedName>
        <fullName evidence="2">TRAP transporter</fullName>
    </submittedName>
</protein>
<dbReference type="RefSeq" id="WP_077590620.1">
    <property type="nucleotide sequence ID" value="NZ_CP019640.1"/>
</dbReference>
<dbReference type="PANTHER" id="PTHR33376">
    <property type="match status" value="1"/>
</dbReference>
<dbReference type="EMBL" id="CP019640">
    <property type="protein sequence ID" value="AQQ54721.1"/>
    <property type="molecule type" value="Genomic_DNA"/>
</dbReference>
<evidence type="ECO:0000313" key="3">
    <source>
        <dbReference type="Proteomes" id="UP000188184"/>
    </source>
</evidence>
<reference evidence="2 3" key="1">
    <citation type="submission" date="2017-02" db="EMBL/GenBank/DDBJ databases">
        <title>The complete genomic sequence of a novel cold adapted crude oil-degrading bacterium Planococcus qaidamina Y42.</title>
        <authorList>
            <person name="Yang R."/>
        </authorList>
    </citation>
    <scope>NUCLEOTIDE SEQUENCE [LARGE SCALE GENOMIC DNA]</scope>
    <source>
        <strain evidence="2 3">Y42</strain>
    </source>
</reference>
<dbReference type="KEGG" id="pmar:B0X71_17505"/>
<dbReference type="OrthoDB" id="1646at2"/>
<dbReference type="PROSITE" id="PS51257">
    <property type="entry name" value="PROKAR_LIPOPROTEIN"/>
    <property type="match status" value="1"/>
</dbReference>
<organism evidence="2 3">
    <name type="scientific">Planococcus lenghuensis</name>
    <dbReference type="NCBI Taxonomy" id="2213202"/>
    <lineage>
        <taxon>Bacteria</taxon>
        <taxon>Bacillati</taxon>
        <taxon>Bacillota</taxon>
        <taxon>Bacilli</taxon>
        <taxon>Bacillales</taxon>
        <taxon>Caryophanaceae</taxon>
        <taxon>Planococcus</taxon>
    </lineage>
</organism>
<dbReference type="Proteomes" id="UP000188184">
    <property type="component" value="Chromosome"/>
</dbReference>
<gene>
    <name evidence="2" type="ORF">B0X71_17505</name>
</gene>
<dbReference type="Gene3D" id="3.40.190.170">
    <property type="entry name" value="Bacterial extracellular solute-binding protein, family 7"/>
    <property type="match status" value="1"/>
</dbReference>
<keyword evidence="1" id="KW-0732">Signal</keyword>
<proteinExistence type="predicted"/>
<keyword evidence="3" id="KW-1185">Reference proteome</keyword>
<evidence type="ECO:0000313" key="2">
    <source>
        <dbReference type="EMBL" id="AQQ54721.1"/>
    </source>
</evidence>